<comment type="cofactor">
    <cofactor evidence="1">
        <name>Fe cation</name>
        <dbReference type="ChEBI" id="CHEBI:24875"/>
    </cofactor>
</comment>
<dbReference type="Gene3D" id="2.102.10.10">
    <property type="entry name" value="Rieske [2Fe-2S] iron-sulphur domain"/>
    <property type="match status" value="1"/>
</dbReference>
<gene>
    <name evidence="8" type="ORF">GGD55_005614</name>
</gene>
<name>A0A7W8UGA9_9HYPH</name>
<keyword evidence="3" id="KW-0479">Metal-binding</keyword>
<proteinExistence type="predicted"/>
<evidence type="ECO:0000256" key="2">
    <source>
        <dbReference type="ARBA" id="ARBA00022714"/>
    </source>
</evidence>
<dbReference type="CDD" id="cd03469">
    <property type="entry name" value="Rieske_RO_Alpha_N"/>
    <property type="match status" value="1"/>
</dbReference>
<dbReference type="PROSITE" id="PS51296">
    <property type="entry name" value="RIESKE"/>
    <property type="match status" value="1"/>
</dbReference>
<keyword evidence="6" id="KW-0411">Iron-sulfur</keyword>
<evidence type="ECO:0000256" key="1">
    <source>
        <dbReference type="ARBA" id="ARBA00001962"/>
    </source>
</evidence>
<dbReference type="GO" id="GO:0016491">
    <property type="term" value="F:oxidoreductase activity"/>
    <property type="evidence" value="ECO:0007669"/>
    <property type="project" value="UniProtKB-KW"/>
</dbReference>
<evidence type="ECO:0000313" key="8">
    <source>
        <dbReference type="EMBL" id="MBB5538871.1"/>
    </source>
</evidence>
<dbReference type="PANTHER" id="PTHR43756">
    <property type="entry name" value="CHOLINE MONOOXYGENASE, CHLOROPLASTIC"/>
    <property type="match status" value="1"/>
</dbReference>
<dbReference type="InterPro" id="IPR017941">
    <property type="entry name" value="Rieske_2Fe-2S"/>
</dbReference>
<evidence type="ECO:0000313" key="9">
    <source>
        <dbReference type="Proteomes" id="UP000585507"/>
    </source>
</evidence>
<dbReference type="AlphaFoldDB" id="A0A7W8UGA9"/>
<evidence type="ECO:0000256" key="5">
    <source>
        <dbReference type="ARBA" id="ARBA00023004"/>
    </source>
</evidence>
<dbReference type="Pfam" id="PF00355">
    <property type="entry name" value="Rieske"/>
    <property type="match status" value="1"/>
</dbReference>
<dbReference type="PRINTS" id="PR00090">
    <property type="entry name" value="RNGDIOXGNASE"/>
</dbReference>
<reference evidence="8 9" key="1">
    <citation type="submission" date="2020-08" db="EMBL/GenBank/DDBJ databases">
        <title>Genomic Encyclopedia of Type Strains, Phase IV (KMG-V): Genome sequencing to study the core and pangenomes of soil and plant-associated prokaryotes.</title>
        <authorList>
            <person name="Whitman W."/>
        </authorList>
    </citation>
    <scope>NUCLEOTIDE SEQUENCE [LARGE SCALE GENOMIC DNA]</scope>
    <source>
        <strain evidence="8 9">SEMIA 4084</strain>
    </source>
</reference>
<organism evidence="8 9">
    <name type="scientific">Rhizobium giardinii</name>
    <dbReference type="NCBI Taxonomy" id="56731"/>
    <lineage>
        <taxon>Bacteria</taxon>
        <taxon>Pseudomonadati</taxon>
        <taxon>Pseudomonadota</taxon>
        <taxon>Alphaproteobacteria</taxon>
        <taxon>Hyphomicrobiales</taxon>
        <taxon>Rhizobiaceae</taxon>
        <taxon>Rhizobium/Agrobacterium group</taxon>
        <taxon>Rhizobium</taxon>
    </lineage>
</organism>
<evidence type="ECO:0000259" key="7">
    <source>
        <dbReference type="PROSITE" id="PS51296"/>
    </source>
</evidence>
<dbReference type="InterPro" id="IPR001663">
    <property type="entry name" value="Rng_hydr_dOase-A"/>
</dbReference>
<sequence length="413" mass="46647">MPSSITNLLDARLDGHALPQGLYTREDVFQADLDVFFTHHWIYVGLECDVPEPGDATVLDIGKTSLILLRDDDGEIRIVHNVCRHRGSRLVDDGPTVISKLVCPYHQWTYELSGELAYAPHMGTDFDKSCKNLKSVNFRNIGGLIYVCLSDNPPKDIDNLERVMIERLAPYGLQDTKIAYQTDVIEEGNWKLTIENNRECYHCAANHPELCVSFVEVDFGYDPATLSEEDRQTAEEHSRLYAERIKAWEGDGFPSAPAEQLAGHETNFRTQRLIISGAGESQTPDATAAVDKLLGTMTRKDLGDTHLWGHNSWNHFMGDHAVTSMVIPLSPSRTLVRTKWLVHKDAVEGVDYDLEKLTNVWVATTDQDAELVSRNHRGVEDPAYQPGPYSQFTEKQLDSFATWYVERLRAHGY</sequence>
<dbReference type="Proteomes" id="UP000585507">
    <property type="component" value="Unassembled WGS sequence"/>
</dbReference>
<accession>A0A7W8UGA9</accession>
<evidence type="ECO:0000256" key="4">
    <source>
        <dbReference type="ARBA" id="ARBA00023002"/>
    </source>
</evidence>
<dbReference type="SUPFAM" id="SSF50022">
    <property type="entry name" value="ISP domain"/>
    <property type="match status" value="1"/>
</dbReference>
<evidence type="ECO:0000256" key="6">
    <source>
        <dbReference type="ARBA" id="ARBA00023014"/>
    </source>
</evidence>
<dbReference type="InterPro" id="IPR015879">
    <property type="entry name" value="Ring_hydroxy_dOase_asu_C_dom"/>
</dbReference>
<dbReference type="SUPFAM" id="SSF55961">
    <property type="entry name" value="Bet v1-like"/>
    <property type="match status" value="1"/>
</dbReference>
<comment type="caution">
    <text evidence="8">The sequence shown here is derived from an EMBL/GenBank/DDBJ whole genome shotgun (WGS) entry which is preliminary data.</text>
</comment>
<protein>
    <submittedName>
        <fullName evidence="8">Rieske 2Fe-2S family protein</fullName>
    </submittedName>
</protein>
<dbReference type="PANTHER" id="PTHR43756:SF5">
    <property type="entry name" value="CHOLINE MONOOXYGENASE, CHLOROPLASTIC"/>
    <property type="match status" value="1"/>
</dbReference>
<dbReference type="Pfam" id="PF00848">
    <property type="entry name" value="Ring_hydroxyl_A"/>
    <property type="match status" value="1"/>
</dbReference>
<evidence type="ECO:0000256" key="3">
    <source>
        <dbReference type="ARBA" id="ARBA00022723"/>
    </source>
</evidence>
<feature type="domain" description="Rieske" evidence="7">
    <location>
        <begin position="42"/>
        <end position="147"/>
    </location>
</feature>
<dbReference type="GO" id="GO:0051537">
    <property type="term" value="F:2 iron, 2 sulfur cluster binding"/>
    <property type="evidence" value="ECO:0007669"/>
    <property type="project" value="UniProtKB-KW"/>
</dbReference>
<dbReference type="EMBL" id="JACHBK010000016">
    <property type="protein sequence ID" value="MBB5538871.1"/>
    <property type="molecule type" value="Genomic_DNA"/>
</dbReference>
<dbReference type="InterPro" id="IPR036922">
    <property type="entry name" value="Rieske_2Fe-2S_sf"/>
</dbReference>
<dbReference type="Gene3D" id="3.90.380.10">
    <property type="entry name" value="Naphthalene 1,2-dioxygenase Alpha Subunit, Chain A, domain 1"/>
    <property type="match status" value="1"/>
</dbReference>
<keyword evidence="5" id="KW-0408">Iron</keyword>
<dbReference type="CDD" id="cd08884">
    <property type="entry name" value="RHO_alpha_C_GbcA-like"/>
    <property type="match status" value="1"/>
</dbReference>
<keyword evidence="2" id="KW-0001">2Fe-2S</keyword>
<keyword evidence="4" id="KW-0560">Oxidoreductase</keyword>
<keyword evidence="9" id="KW-1185">Reference proteome</keyword>
<dbReference type="GO" id="GO:0005506">
    <property type="term" value="F:iron ion binding"/>
    <property type="evidence" value="ECO:0007669"/>
    <property type="project" value="InterPro"/>
</dbReference>